<dbReference type="PhylomeDB" id="A7RGZ3"/>
<keyword evidence="6" id="KW-1185">Reference proteome</keyword>
<dbReference type="PRINTS" id="PR01011">
    <property type="entry name" value="GLUTPROXDASE"/>
</dbReference>
<dbReference type="EMBL" id="DS469510">
    <property type="protein sequence ID" value="EDO49260.1"/>
    <property type="molecule type" value="Genomic_DNA"/>
</dbReference>
<organism evidence="5 6">
    <name type="scientific">Nematostella vectensis</name>
    <name type="common">Starlet sea anemone</name>
    <dbReference type="NCBI Taxonomy" id="45351"/>
    <lineage>
        <taxon>Eukaryota</taxon>
        <taxon>Metazoa</taxon>
        <taxon>Cnidaria</taxon>
        <taxon>Anthozoa</taxon>
        <taxon>Hexacorallia</taxon>
        <taxon>Actiniaria</taxon>
        <taxon>Edwardsiidae</taxon>
        <taxon>Nematostella</taxon>
    </lineage>
</organism>
<gene>
    <name evidence="5" type="ORF">NEMVEDRAFT_v1g81508</name>
</gene>
<keyword evidence="2 4" id="KW-0575">Peroxidase</keyword>
<dbReference type="Gene3D" id="3.40.30.10">
    <property type="entry name" value="Glutaredoxin"/>
    <property type="match status" value="1"/>
</dbReference>
<dbReference type="AlphaFoldDB" id="A7RGZ3"/>
<dbReference type="InterPro" id="IPR000889">
    <property type="entry name" value="Glutathione_peroxidase"/>
</dbReference>
<sequence length="149" mass="16755">GLTKAQYPQLNALAVNYGKVEDVCSLKVFGFPCNQFGKQEPGDNADEIRNSLRFVRPGNGFVPKFPLMNRTDVNGNKQHPAYTFLKAQCPSPDGMIMGNHDDIIWSPVKSGDISWNFEKFLIDHHGKPVLRFKPSVNPKDLGQEIERLI</sequence>
<reference evidence="5 6" key="1">
    <citation type="journal article" date="2007" name="Science">
        <title>Sea anemone genome reveals ancestral eumetazoan gene repertoire and genomic organization.</title>
        <authorList>
            <person name="Putnam N.H."/>
            <person name="Srivastava M."/>
            <person name="Hellsten U."/>
            <person name="Dirks B."/>
            <person name="Chapman J."/>
            <person name="Salamov A."/>
            <person name="Terry A."/>
            <person name="Shapiro H."/>
            <person name="Lindquist E."/>
            <person name="Kapitonov V.V."/>
            <person name="Jurka J."/>
            <person name="Genikhovich G."/>
            <person name="Grigoriev I.V."/>
            <person name="Lucas S.M."/>
            <person name="Steele R.E."/>
            <person name="Finnerty J.R."/>
            <person name="Technau U."/>
            <person name="Martindale M.Q."/>
            <person name="Rokhsar D.S."/>
        </authorList>
    </citation>
    <scope>NUCLEOTIDE SEQUENCE [LARGE SCALE GENOMIC DNA]</scope>
    <source>
        <strain evidence="6">CH2 X CH6</strain>
    </source>
</reference>
<dbReference type="InParanoid" id="A7RGZ3"/>
<protein>
    <recommendedName>
        <fullName evidence="4">Glutathione peroxidase</fullName>
    </recommendedName>
</protein>
<evidence type="ECO:0000313" key="6">
    <source>
        <dbReference type="Proteomes" id="UP000001593"/>
    </source>
</evidence>
<feature type="non-terminal residue" evidence="5">
    <location>
        <position position="1"/>
    </location>
</feature>
<evidence type="ECO:0000256" key="3">
    <source>
        <dbReference type="ARBA" id="ARBA00023002"/>
    </source>
</evidence>
<evidence type="ECO:0000256" key="2">
    <source>
        <dbReference type="ARBA" id="ARBA00022559"/>
    </source>
</evidence>
<dbReference type="GO" id="GO:0006979">
    <property type="term" value="P:response to oxidative stress"/>
    <property type="evidence" value="ECO:0007669"/>
    <property type="project" value="InterPro"/>
</dbReference>
<dbReference type="PANTHER" id="PTHR11592">
    <property type="entry name" value="GLUTATHIONE PEROXIDASE"/>
    <property type="match status" value="1"/>
</dbReference>
<keyword evidence="3 4" id="KW-0560">Oxidoreductase</keyword>
<dbReference type="Proteomes" id="UP000001593">
    <property type="component" value="Unassembled WGS sequence"/>
</dbReference>
<dbReference type="PIRSF" id="PIRSF000303">
    <property type="entry name" value="Glutathion_perox"/>
    <property type="match status" value="1"/>
</dbReference>
<dbReference type="SUPFAM" id="SSF52833">
    <property type="entry name" value="Thioredoxin-like"/>
    <property type="match status" value="1"/>
</dbReference>
<evidence type="ECO:0000256" key="1">
    <source>
        <dbReference type="ARBA" id="ARBA00006926"/>
    </source>
</evidence>
<evidence type="ECO:0000313" key="5">
    <source>
        <dbReference type="EMBL" id="EDO49260.1"/>
    </source>
</evidence>
<name>A7RGZ3_NEMVE</name>
<dbReference type="InterPro" id="IPR036249">
    <property type="entry name" value="Thioredoxin-like_sf"/>
</dbReference>
<evidence type="ECO:0000256" key="4">
    <source>
        <dbReference type="RuleBase" id="RU000499"/>
    </source>
</evidence>
<comment type="similarity">
    <text evidence="1 4">Belongs to the glutathione peroxidase family.</text>
</comment>
<accession>A7RGZ3</accession>
<dbReference type="FunFam" id="3.40.30.10:FF:000645">
    <property type="entry name" value="Glutathione peroxidase"/>
    <property type="match status" value="1"/>
</dbReference>
<feature type="non-terminal residue" evidence="5">
    <location>
        <position position="149"/>
    </location>
</feature>
<proteinExistence type="inferred from homology"/>
<dbReference type="eggNOG" id="KOG1651">
    <property type="taxonomic scope" value="Eukaryota"/>
</dbReference>
<dbReference type="OMA" id="VMRWHPR"/>
<dbReference type="PANTHER" id="PTHR11592:SF134">
    <property type="entry name" value="PHOSPHOLIPID HYDROPEROXIDE GLUTATHIONE PEROXIDASE"/>
    <property type="match status" value="1"/>
</dbReference>
<dbReference type="HOGENOM" id="CLU_029507_2_0_1"/>
<dbReference type="STRING" id="45351.A7RGZ3"/>
<dbReference type="Pfam" id="PF00255">
    <property type="entry name" value="GSHPx"/>
    <property type="match status" value="1"/>
</dbReference>
<dbReference type="PROSITE" id="PS51355">
    <property type="entry name" value="GLUTATHIONE_PEROXID_3"/>
    <property type="match status" value="1"/>
</dbReference>
<dbReference type="GO" id="GO:0004601">
    <property type="term" value="F:peroxidase activity"/>
    <property type="evidence" value="ECO:0000318"/>
    <property type="project" value="GO_Central"/>
</dbReference>